<dbReference type="RefSeq" id="WP_153489636.1">
    <property type="nucleotide sequence ID" value="NZ_VWNA01000003.1"/>
</dbReference>
<evidence type="ECO:0000313" key="1">
    <source>
        <dbReference type="EMBL" id="MQT15148.1"/>
    </source>
</evidence>
<proteinExistence type="predicted"/>
<organism evidence="1 2">
    <name type="scientific">Segnochrobactrum spirostomi</name>
    <dbReference type="NCBI Taxonomy" id="2608987"/>
    <lineage>
        <taxon>Bacteria</taxon>
        <taxon>Pseudomonadati</taxon>
        <taxon>Pseudomonadota</taxon>
        <taxon>Alphaproteobacteria</taxon>
        <taxon>Hyphomicrobiales</taxon>
        <taxon>Segnochrobactraceae</taxon>
        <taxon>Segnochrobactrum</taxon>
    </lineage>
</organism>
<evidence type="ECO:0000313" key="2">
    <source>
        <dbReference type="Proteomes" id="UP000332515"/>
    </source>
</evidence>
<dbReference type="SUPFAM" id="SSF54285">
    <property type="entry name" value="MoaD/ThiS"/>
    <property type="match status" value="1"/>
</dbReference>
<accession>A0A6A7YAX1</accession>
<dbReference type="Pfam" id="PF02597">
    <property type="entry name" value="ThiS"/>
    <property type="match status" value="1"/>
</dbReference>
<reference evidence="1 2" key="1">
    <citation type="submission" date="2019-09" db="EMBL/GenBank/DDBJ databases">
        <title>Segnochrobactrum spirostomi gen. nov., sp. nov., isolated from the ciliate Spirostomum cf. yagiui and description of a novel family, Segnochrobactraceae fam. nov. within the order Rhizobiales of the class Alphaproteobacteria.</title>
        <authorList>
            <person name="Akter S."/>
            <person name="Shazib S.U.A."/>
            <person name="Shin M.K."/>
        </authorList>
    </citation>
    <scope>NUCLEOTIDE SEQUENCE [LARGE SCALE GENOMIC DNA]</scope>
    <source>
        <strain evidence="1 2">Sp-1</strain>
    </source>
</reference>
<dbReference type="AlphaFoldDB" id="A0A6A7YAX1"/>
<gene>
    <name evidence="1" type="primary">thiS</name>
    <name evidence="1" type="ORF">F0357_21305</name>
</gene>
<dbReference type="Gene3D" id="3.10.20.30">
    <property type="match status" value="1"/>
</dbReference>
<dbReference type="InterPro" id="IPR003749">
    <property type="entry name" value="ThiS/MoaD-like"/>
</dbReference>
<comment type="caution">
    <text evidence="1">The sequence shown here is derived from an EMBL/GenBank/DDBJ whole genome shotgun (WGS) entry which is preliminary data.</text>
</comment>
<dbReference type="NCBIfam" id="TIGR01683">
    <property type="entry name" value="thiS"/>
    <property type="match status" value="1"/>
</dbReference>
<name>A0A6A7YAX1_9HYPH</name>
<keyword evidence="2" id="KW-1185">Reference proteome</keyword>
<protein>
    <submittedName>
        <fullName evidence="1">Sulfur carrier protein ThiS</fullName>
    </submittedName>
</protein>
<dbReference type="CDD" id="cd00565">
    <property type="entry name" value="Ubl_ThiS"/>
    <property type="match status" value="1"/>
</dbReference>
<dbReference type="InterPro" id="IPR012675">
    <property type="entry name" value="Beta-grasp_dom_sf"/>
</dbReference>
<dbReference type="InterPro" id="IPR016155">
    <property type="entry name" value="Mopterin_synth/thiamin_S_b"/>
</dbReference>
<dbReference type="EMBL" id="VWNA01000003">
    <property type="protein sequence ID" value="MQT15148.1"/>
    <property type="molecule type" value="Genomic_DNA"/>
</dbReference>
<dbReference type="InterPro" id="IPR010035">
    <property type="entry name" value="Thi_S"/>
</dbReference>
<sequence length="65" mass="6642">MKIIVNGEAREVAGPDLAAALDELGYGDVVVATAINEAFVPVTARPAHRLADGDVVEVLAPMQGG</sequence>
<dbReference type="Proteomes" id="UP000332515">
    <property type="component" value="Unassembled WGS sequence"/>
</dbReference>